<evidence type="ECO:0000313" key="1">
    <source>
        <dbReference type="EMBL" id="OIQ78537.1"/>
    </source>
</evidence>
<sequence length="106" mass="10853">MHFGPDAVAAVLLEDPVPASGLDDPLHGVANIGQSAPKVGGGNPGPERGLAGLNQLLVGRIDVTNADGEGSVSMPAIEDCSTVDRDDISVFDDPVPWDPVDDLIVD</sequence>
<gene>
    <name evidence="1" type="ORF">GALL_397600</name>
</gene>
<organism evidence="1">
    <name type="scientific">mine drainage metagenome</name>
    <dbReference type="NCBI Taxonomy" id="410659"/>
    <lineage>
        <taxon>unclassified sequences</taxon>
        <taxon>metagenomes</taxon>
        <taxon>ecological metagenomes</taxon>
    </lineage>
</organism>
<proteinExistence type="predicted"/>
<name>A0A1J5Q487_9ZZZZ</name>
<reference evidence="1" key="1">
    <citation type="submission" date="2016-10" db="EMBL/GenBank/DDBJ databases">
        <title>Sequence of Gallionella enrichment culture.</title>
        <authorList>
            <person name="Poehlein A."/>
            <person name="Muehling M."/>
            <person name="Daniel R."/>
        </authorList>
    </citation>
    <scope>NUCLEOTIDE SEQUENCE</scope>
</reference>
<dbReference type="AlphaFoldDB" id="A0A1J5Q487"/>
<protein>
    <submittedName>
        <fullName evidence="1">Uncharacterized protein</fullName>
    </submittedName>
</protein>
<accession>A0A1J5Q487</accession>
<comment type="caution">
    <text evidence="1">The sequence shown here is derived from an EMBL/GenBank/DDBJ whole genome shotgun (WGS) entry which is preliminary data.</text>
</comment>
<dbReference type="EMBL" id="MLJW01001382">
    <property type="protein sequence ID" value="OIQ78537.1"/>
    <property type="molecule type" value="Genomic_DNA"/>
</dbReference>